<feature type="domain" description="HTH araC/xylS-type" evidence="4">
    <location>
        <begin position="201"/>
        <end position="283"/>
    </location>
</feature>
<dbReference type="InterPro" id="IPR037923">
    <property type="entry name" value="HTH-like"/>
</dbReference>
<keyword evidence="2" id="KW-0238">DNA-binding</keyword>
<evidence type="ECO:0000256" key="2">
    <source>
        <dbReference type="ARBA" id="ARBA00023125"/>
    </source>
</evidence>
<sequence>MRKLPPERWFPHIRSEICIYSPHTRTVTSGWTCGPHVHHMLFEINLLLAGTQTAIVGSTEYEQQAGDLMLISPMQMHDYQIRGQEDATFFVMHFQVEDPIFLKLFEMNNKGLYPQGHPLNTLLGPLVENLMEALYEDSKSTSRLFLHLFTLITELQSYFDSENQGKEPTLRSELSYLIAKQVETLVLSSDTNTPDITGDWLENISHQLGVSRRHCHRVFKQFYGMSPREYLMILKRQEAMQMLVSSSESIENIAHRIGYENVQSFSRQFVAWTGYTPGTFRKNHQDEVLHLTPLDTQQQRSL</sequence>
<evidence type="ECO:0000256" key="1">
    <source>
        <dbReference type="ARBA" id="ARBA00023015"/>
    </source>
</evidence>
<evidence type="ECO:0000256" key="3">
    <source>
        <dbReference type="ARBA" id="ARBA00023163"/>
    </source>
</evidence>
<dbReference type="OrthoDB" id="1975977at2"/>
<dbReference type="SUPFAM" id="SSF46689">
    <property type="entry name" value="Homeodomain-like"/>
    <property type="match status" value="2"/>
</dbReference>
<dbReference type="GO" id="GO:0003700">
    <property type="term" value="F:DNA-binding transcription factor activity"/>
    <property type="evidence" value="ECO:0007669"/>
    <property type="project" value="InterPro"/>
</dbReference>
<dbReference type="InterPro" id="IPR009057">
    <property type="entry name" value="Homeodomain-like_sf"/>
</dbReference>
<gene>
    <name evidence="5" type="ORF">EJP77_18025</name>
</gene>
<keyword evidence="6" id="KW-1185">Reference proteome</keyword>
<dbReference type="EMBL" id="RZNX01000011">
    <property type="protein sequence ID" value="RUT28112.1"/>
    <property type="molecule type" value="Genomic_DNA"/>
</dbReference>
<protein>
    <submittedName>
        <fullName evidence="5">AraC family transcriptional regulator</fullName>
    </submittedName>
</protein>
<dbReference type="Pfam" id="PF12833">
    <property type="entry name" value="HTH_18"/>
    <property type="match status" value="1"/>
</dbReference>
<dbReference type="AlphaFoldDB" id="A0A3S1DUR9"/>
<dbReference type="RefSeq" id="WP_127200656.1">
    <property type="nucleotide sequence ID" value="NZ_RZNX01000011.1"/>
</dbReference>
<name>A0A3S1DUR9_9BACL</name>
<dbReference type="CDD" id="cd02208">
    <property type="entry name" value="cupin_RmlC-like"/>
    <property type="match status" value="1"/>
</dbReference>
<dbReference type="Pfam" id="PF02311">
    <property type="entry name" value="AraC_binding"/>
    <property type="match status" value="1"/>
</dbReference>
<accession>A0A3S1DUR9</accession>
<reference evidence="5 6" key="1">
    <citation type="submission" date="2018-12" db="EMBL/GenBank/DDBJ databases">
        <authorList>
            <person name="Sun L."/>
            <person name="Chen Z."/>
        </authorList>
    </citation>
    <scope>NUCLEOTIDE SEQUENCE [LARGE SCALE GENOMIC DNA]</scope>
    <source>
        <strain evidence="5 6">3-5-3</strain>
    </source>
</reference>
<organism evidence="5 6">
    <name type="scientific">Paenibacillus zeisoli</name>
    <dbReference type="NCBI Taxonomy" id="2496267"/>
    <lineage>
        <taxon>Bacteria</taxon>
        <taxon>Bacillati</taxon>
        <taxon>Bacillota</taxon>
        <taxon>Bacilli</taxon>
        <taxon>Bacillales</taxon>
        <taxon>Paenibacillaceae</taxon>
        <taxon>Paenibacillus</taxon>
    </lineage>
</organism>
<dbReference type="InterPro" id="IPR014710">
    <property type="entry name" value="RmlC-like_jellyroll"/>
</dbReference>
<dbReference type="PANTHER" id="PTHR43280:SF2">
    <property type="entry name" value="HTH-TYPE TRANSCRIPTIONAL REGULATOR EXSA"/>
    <property type="match status" value="1"/>
</dbReference>
<proteinExistence type="predicted"/>
<dbReference type="Gene3D" id="2.60.120.10">
    <property type="entry name" value="Jelly Rolls"/>
    <property type="match status" value="1"/>
</dbReference>
<dbReference type="SMART" id="SM00342">
    <property type="entry name" value="HTH_ARAC"/>
    <property type="match status" value="1"/>
</dbReference>
<dbReference type="InterPro" id="IPR003313">
    <property type="entry name" value="AraC-bd"/>
</dbReference>
<dbReference type="SUPFAM" id="SSF51215">
    <property type="entry name" value="Regulatory protein AraC"/>
    <property type="match status" value="1"/>
</dbReference>
<evidence type="ECO:0000313" key="6">
    <source>
        <dbReference type="Proteomes" id="UP000272464"/>
    </source>
</evidence>
<dbReference type="Proteomes" id="UP000272464">
    <property type="component" value="Unassembled WGS sequence"/>
</dbReference>
<dbReference type="GO" id="GO:0043565">
    <property type="term" value="F:sequence-specific DNA binding"/>
    <property type="evidence" value="ECO:0007669"/>
    <property type="project" value="InterPro"/>
</dbReference>
<keyword evidence="1" id="KW-0805">Transcription regulation</keyword>
<dbReference type="Gene3D" id="1.10.10.60">
    <property type="entry name" value="Homeodomain-like"/>
    <property type="match status" value="2"/>
</dbReference>
<dbReference type="PANTHER" id="PTHR43280">
    <property type="entry name" value="ARAC-FAMILY TRANSCRIPTIONAL REGULATOR"/>
    <property type="match status" value="1"/>
</dbReference>
<evidence type="ECO:0000259" key="4">
    <source>
        <dbReference type="PROSITE" id="PS01124"/>
    </source>
</evidence>
<dbReference type="InterPro" id="IPR018060">
    <property type="entry name" value="HTH_AraC"/>
</dbReference>
<evidence type="ECO:0000313" key="5">
    <source>
        <dbReference type="EMBL" id="RUT28112.1"/>
    </source>
</evidence>
<comment type="caution">
    <text evidence="5">The sequence shown here is derived from an EMBL/GenBank/DDBJ whole genome shotgun (WGS) entry which is preliminary data.</text>
</comment>
<dbReference type="PROSITE" id="PS01124">
    <property type="entry name" value="HTH_ARAC_FAMILY_2"/>
    <property type="match status" value="1"/>
</dbReference>
<keyword evidence="3" id="KW-0804">Transcription</keyword>